<evidence type="ECO:0000313" key="2">
    <source>
        <dbReference type="Proteomes" id="UP000268684"/>
    </source>
</evidence>
<sequence length="106" mass="11451">MLDLDHPMTPYILKAAEIEDRIRRRLLAWRDAPASGQAASATAEITGQLIPLLRALNDERFGADQGIAATLDALHAAVGNGDPETSWQAFLQLAEGPGRNFGTWAI</sequence>
<keyword evidence="2" id="KW-1185">Reference proteome</keyword>
<evidence type="ECO:0000313" key="1">
    <source>
        <dbReference type="EMBL" id="VBB15897.1"/>
    </source>
</evidence>
<protein>
    <submittedName>
        <fullName evidence="1">Uncharacterized protein</fullName>
    </submittedName>
</protein>
<gene>
    <name evidence="1" type="ORF">BSTAB16_6095</name>
</gene>
<proteinExistence type="predicted"/>
<dbReference type="RefSeq" id="WP_122171511.1">
    <property type="nucleotide sequence ID" value="NZ_LR025743.1"/>
</dbReference>
<dbReference type="EMBL" id="LR025743">
    <property type="protein sequence ID" value="VBB15897.1"/>
    <property type="molecule type" value="Genomic_DNA"/>
</dbReference>
<dbReference type="AlphaFoldDB" id="A0AAJ5NCI3"/>
<dbReference type="Proteomes" id="UP000268684">
    <property type="component" value="Chromosome II"/>
</dbReference>
<name>A0AAJ5NCI3_9BURK</name>
<dbReference type="GeneID" id="71058515"/>
<reference evidence="1 2" key="1">
    <citation type="submission" date="2017-11" db="EMBL/GenBank/DDBJ databases">
        <authorList>
            <person name="Seth-Smith MB H."/>
        </authorList>
    </citation>
    <scope>NUCLEOTIDE SEQUENCE [LARGE SCALE GENOMIC DNA]</scope>
    <source>
        <strain evidence="1">E</strain>
    </source>
</reference>
<accession>A0AAJ5NCI3</accession>
<organism evidence="1 2">
    <name type="scientific">Burkholderia stabilis</name>
    <dbReference type="NCBI Taxonomy" id="95485"/>
    <lineage>
        <taxon>Bacteria</taxon>
        <taxon>Pseudomonadati</taxon>
        <taxon>Pseudomonadota</taxon>
        <taxon>Betaproteobacteria</taxon>
        <taxon>Burkholderiales</taxon>
        <taxon>Burkholderiaceae</taxon>
        <taxon>Burkholderia</taxon>
        <taxon>Burkholderia cepacia complex</taxon>
    </lineage>
</organism>